<sequence>MNFSPTETQAQIADMVRDFAQKHIKPKMMEWDETQHFPVDVFRKMGELGLMGVLVPQEYGGSGLSYFEYVTVVSEIAKVCSSIGLSTAAHNSLCTGHILYFGNDEQKKKYLPKLASGEWIGAWGLTEANTGSDSGNMQCVATRDGDDWIINGTKNWITHGISGEVAVVLCRTGEPRAKNNSTAFIIERGTPGFSGGKKENKLGMRASETAELIFDNCRISDAQRLGNVGEGFKQAMKILDGGRISIAALSLGIAKGAYEAAVKYAKERHQFDQPIANFQAISFKLAEMATKIEVAEQLILQAADLKNKHLPMTKESAMAKYYASEVCVQVATDAVQIFGGYGYTKDFPVEKFYRDSKLCTIGEGTSEIQKLVISRSILS</sequence>
<dbReference type="SUPFAM" id="SSF56645">
    <property type="entry name" value="Acyl-CoA dehydrogenase NM domain-like"/>
    <property type="match status" value="1"/>
</dbReference>
<evidence type="ECO:0000313" key="9">
    <source>
        <dbReference type="EMBL" id="GAA4453688.1"/>
    </source>
</evidence>
<dbReference type="InterPro" id="IPR036250">
    <property type="entry name" value="AcylCo_DH-like_C"/>
</dbReference>
<keyword evidence="3 5" id="KW-0285">Flavoprotein</keyword>
<gene>
    <name evidence="9" type="primary">acdA</name>
    <name evidence="9" type="ORF">GCM10023092_14450</name>
</gene>
<feature type="domain" description="Acyl-CoA oxidase/dehydrogenase middle" evidence="7">
    <location>
        <begin position="123"/>
        <end position="217"/>
    </location>
</feature>
<evidence type="ECO:0000256" key="2">
    <source>
        <dbReference type="ARBA" id="ARBA00009347"/>
    </source>
</evidence>
<feature type="domain" description="Acyl-CoA dehydrogenase/oxidase C-terminal" evidence="6">
    <location>
        <begin position="229"/>
        <end position="378"/>
    </location>
</feature>
<dbReference type="EMBL" id="BAABEZ010000022">
    <property type="protein sequence ID" value="GAA4453688.1"/>
    <property type="molecule type" value="Genomic_DNA"/>
</dbReference>
<reference evidence="10" key="1">
    <citation type="journal article" date="2019" name="Int. J. Syst. Evol. Microbiol.">
        <title>The Global Catalogue of Microorganisms (GCM) 10K type strain sequencing project: providing services to taxonomists for standard genome sequencing and annotation.</title>
        <authorList>
            <consortium name="The Broad Institute Genomics Platform"/>
            <consortium name="The Broad Institute Genome Sequencing Center for Infectious Disease"/>
            <person name="Wu L."/>
            <person name="Ma J."/>
        </authorList>
    </citation>
    <scope>NUCLEOTIDE SEQUENCE [LARGE SCALE GENOMIC DNA]</scope>
    <source>
        <strain evidence="10">JCM 31921</strain>
    </source>
</reference>
<dbReference type="InterPro" id="IPR046373">
    <property type="entry name" value="Acyl-CoA_Oxase/DH_mid-dom_sf"/>
</dbReference>
<dbReference type="PANTHER" id="PTHR43884:SF12">
    <property type="entry name" value="ISOVALERYL-COA DEHYDROGENASE, MITOCHONDRIAL-RELATED"/>
    <property type="match status" value="1"/>
</dbReference>
<evidence type="ECO:0000256" key="4">
    <source>
        <dbReference type="ARBA" id="ARBA00022827"/>
    </source>
</evidence>
<dbReference type="InterPro" id="IPR009075">
    <property type="entry name" value="AcylCo_DH/oxidase_C"/>
</dbReference>
<dbReference type="PIRSF" id="PIRSF016578">
    <property type="entry name" value="HsaA"/>
    <property type="match status" value="1"/>
</dbReference>
<dbReference type="PROSITE" id="PS00073">
    <property type="entry name" value="ACYL_COA_DH_2"/>
    <property type="match status" value="1"/>
</dbReference>
<comment type="similarity">
    <text evidence="2 5">Belongs to the acyl-CoA dehydrogenase family.</text>
</comment>
<dbReference type="Pfam" id="PF02770">
    <property type="entry name" value="Acyl-CoA_dh_M"/>
    <property type="match status" value="1"/>
</dbReference>
<dbReference type="Gene3D" id="1.20.140.10">
    <property type="entry name" value="Butyryl-CoA Dehydrogenase, subunit A, domain 3"/>
    <property type="match status" value="1"/>
</dbReference>
<dbReference type="InterPro" id="IPR009100">
    <property type="entry name" value="AcylCoA_DH/oxidase_NM_dom_sf"/>
</dbReference>
<dbReference type="Pfam" id="PF02771">
    <property type="entry name" value="Acyl-CoA_dh_N"/>
    <property type="match status" value="1"/>
</dbReference>
<comment type="caution">
    <text evidence="9">The sequence shown here is derived from an EMBL/GenBank/DDBJ whole genome shotgun (WGS) entry which is preliminary data.</text>
</comment>
<evidence type="ECO:0000256" key="3">
    <source>
        <dbReference type="ARBA" id="ARBA00022630"/>
    </source>
</evidence>
<evidence type="ECO:0000259" key="6">
    <source>
        <dbReference type="Pfam" id="PF00441"/>
    </source>
</evidence>
<dbReference type="PANTHER" id="PTHR43884">
    <property type="entry name" value="ACYL-COA DEHYDROGENASE"/>
    <property type="match status" value="1"/>
</dbReference>
<name>A0ABP8MQH4_9BACT</name>
<organism evidence="9 10">
    <name type="scientific">Rurimicrobium arvi</name>
    <dbReference type="NCBI Taxonomy" id="2049916"/>
    <lineage>
        <taxon>Bacteria</taxon>
        <taxon>Pseudomonadati</taxon>
        <taxon>Bacteroidota</taxon>
        <taxon>Chitinophagia</taxon>
        <taxon>Chitinophagales</taxon>
        <taxon>Chitinophagaceae</taxon>
        <taxon>Rurimicrobium</taxon>
    </lineage>
</organism>
<accession>A0ABP8MQH4</accession>
<dbReference type="SUPFAM" id="SSF47203">
    <property type="entry name" value="Acyl-CoA dehydrogenase C-terminal domain-like"/>
    <property type="match status" value="1"/>
</dbReference>
<dbReference type="InterPro" id="IPR006089">
    <property type="entry name" value="Acyl-CoA_DH_CS"/>
</dbReference>
<protein>
    <submittedName>
        <fullName evidence="9">Acyl-CoA dehydrogenase AcdA</fullName>
    </submittedName>
</protein>
<evidence type="ECO:0000256" key="5">
    <source>
        <dbReference type="RuleBase" id="RU362125"/>
    </source>
</evidence>
<dbReference type="Gene3D" id="1.10.540.10">
    <property type="entry name" value="Acyl-CoA dehydrogenase/oxidase, N-terminal domain"/>
    <property type="match status" value="1"/>
</dbReference>
<comment type="cofactor">
    <cofactor evidence="1 5">
        <name>FAD</name>
        <dbReference type="ChEBI" id="CHEBI:57692"/>
    </cofactor>
</comment>
<dbReference type="Proteomes" id="UP001501410">
    <property type="component" value="Unassembled WGS sequence"/>
</dbReference>
<dbReference type="Pfam" id="PF00441">
    <property type="entry name" value="Acyl-CoA_dh_1"/>
    <property type="match status" value="1"/>
</dbReference>
<feature type="domain" description="Acyl-CoA dehydrogenase/oxidase N-terminal" evidence="8">
    <location>
        <begin position="6"/>
        <end position="118"/>
    </location>
</feature>
<proteinExistence type="inferred from homology"/>
<keyword evidence="10" id="KW-1185">Reference proteome</keyword>
<dbReference type="InterPro" id="IPR006091">
    <property type="entry name" value="Acyl-CoA_Oxase/DH_mid-dom"/>
</dbReference>
<keyword evidence="5" id="KW-0560">Oxidoreductase</keyword>
<dbReference type="InterPro" id="IPR037069">
    <property type="entry name" value="AcylCoA_DH/ox_N_sf"/>
</dbReference>
<evidence type="ECO:0000313" key="10">
    <source>
        <dbReference type="Proteomes" id="UP001501410"/>
    </source>
</evidence>
<evidence type="ECO:0000259" key="7">
    <source>
        <dbReference type="Pfam" id="PF02770"/>
    </source>
</evidence>
<dbReference type="Gene3D" id="2.40.110.10">
    <property type="entry name" value="Butyryl-CoA Dehydrogenase, subunit A, domain 2"/>
    <property type="match status" value="1"/>
</dbReference>
<dbReference type="InterPro" id="IPR013786">
    <property type="entry name" value="AcylCoA_DH/ox_N"/>
</dbReference>
<evidence type="ECO:0000259" key="8">
    <source>
        <dbReference type="Pfam" id="PF02771"/>
    </source>
</evidence>
<evidence type="ECO:0000256" key="1">
    <source>
        <dbReference type="ARBA" id="ARBA00001974"/>
    </source>
</evidence>
<dbReference type="RefSeq" id="WP_344824649.1">
    <property type="nucleotide sequence ID" value="NZ_BAABEZ010000022.1"/>
</dbReference>
<keyword evidence="4 5" id="KW-0274">FAD</keyword>